<name>A0A2A6CWP2_PRIPA</name>
<evidence type="ECO:0000313" key="1">
    <source>
        <dbReference type="EnsemblMetazoa" id="PPA36260.1"/>
    </source>
</evidence>
<protein>
    <submittedName>
        <fullName evidence="1">Uncharacterized protein</fullName>
    </submittedName>
</protein>
<organism evidence="1 2">
    <name type="scientific">Pristionchus pacificus</name>
    <name type="common">Parasitic nematode worm</name>
    <dbReference type="NCBI Taxonomy" id="54126"/>
    <lineage>
        <taxon>Eukaryota</taxon>
        <taxon>Metazoa</taxon>
        <taxon>Ecdysozoa</taxon>
        <taxon>Nematoda</taxon>
        <taxon>Chromadorea</taxon>
        <taxon>Rhabditida</taxon>
        <taxon>Rhabditina</taxon>
        <taxon>Diplogasteromorpha</taxon>
        <taxon>Diplogasteroidea</taxon>
        <taxon>Neodiplogasteridae</taxon>
        <taxon>Pristionchus</taxon>
    </lineage>
</organism>
<evidence type="ECO:0000313" key="2">
    <source>
        <dbReference type="Proteomes" id="UP000005239"/>
    </source>
</evidence>
<reference evidence="2" key="1">
    <citation type="journal article" date="2008" name="Nat. Genet.">
        <title>The Pristionchus pacificus genome provides a unique perspective on nematode lifestyle and parasitism.</title>
        <authorList>
            <person name="Dieterich C."/>
            <person name="Clifton S.W."/>
            <person name="Schuster L.N."/>
            <person name="Chinwalla A."/>
            <person name="Delehaunty K."/>
            <person name="Dinkelacker I."/>
            <person name="Fulton L."/>
            <person name="Fulton R."/>
            <person name="Godfrey J."/>
            <person name="Minx P."/>
            <person name="Mitreva M."/>
            <person name="Roeseler W."/>
            <person name="Tian H."/>
            <person name="Witte H."/>
            <person name="Yang S.P."/>
            <person name="Wilson R.K."/>
            <person name="Sommer R.J."/>
        </authorList>
    </citation>
    <scope>NUCLEOTIDE SEQUENCE [LARGE SCALE GENOMIC DNA]</scope>
    <source>
        <strain evidence="2">PS312</strain>
    </source>
</reference>
<accession>A0A8R1YSQ0</accession>
<accession>A0A2A6CWP2</accession>
<reference evidence="1" key="2">
    <citation type="submission" date="2022-06" db="UniProtKB">
        <authorList>
            <consortium name="EnsemblMetazoa"/>
        </authorList>
    </citation>
    <scope>IDENTIFICATION</scope>
    <source>
        <strain evidence="1">PS312</strain>
    </source>
</reference>
<dbReference type="PANTHER" id="PTHR34402:SF1">
    <property type="entry name" value="PROTEIN CBG02762"/>
    <property type="match status" value="1"/>
</dbReference>
<dbReference type="AlphaFoldDB" id="A0A2A6CWP2"/>
<dbReference type="EnsemblMetazoa" id="PPA36260.1">
    <property type="protein sequence ID" value="PPA36260.1"/>
    <property type="gene ID" value="WBGene00274629"/>
</dbReference>
<keyword evidence="2" id="KW-1185">Reference proteome</keyword>
<sequence>MQQRKGRPKGNVKMARKIKHMRQHRSVSFTIYAQMICIGATLTVTTVGCCVWWWCPPPPPPACSGYAGCSGGIAAMRNNNNKYSILMNERPHSPTGLLAPPEAEVSACAWDDDGGGAITGIIVELESGTKIRKEELESSTPFPQVGIKQAYVPAASSPQLAYKVSFHSPVLTVFGYECDRLPTVPKSYRNPHRFLTIPQVGIKHFPQVAIKLDSNLWELLDSKLTPDTRAMTTHVS</sequence>
<dbReference type="Proteomes" id="UP000005239">
    <property type="component" value="Unassembled WGS sequence"/>
</dbReference>
<gene>
    <name evidence="1" type="primary">WBGene00274629</name>
</gene>
<dbReference type="PANTHER" id="PTHR34402">
    <property type="entry name" value="PROTEIN CBG02762"/>
    <property type="match status" value="1"/>
</dbReference>
<proteinExistence type="predicted"/>